<keyword evidence="2" id="KW-1185">Reference proteome</keyword>
<dbReference type="Proteomes" id="UP000181917">
    <property type="component" value="Unassembled WGS sequence"/>
</dbReference>
<dbReference type="Gene3D" id="1.10.10.10">
    <property type="entry name" value="Winged helix-like DNA-binding domain superfamily/Winged helix DNA-binding domain"/>
    <property type="match status" value="1"/>
</dbReference>
<dbReference type="EMBL" id="FNKH01000002">
    <property type="protein sequence ID" value="SDQ96113.1"/>
    <property type="molecule type" value="Genomic_DNA"/>
</dbReference>
<dbReference type="AlphaFoldDB" id="A0A1H1F538"/>
<evidence type="ECO:0000313" key="1">
    <source>
        <dbReference type="EMBL" id="SDQ96113.1"/>
    </source>
</evidence>
<dbReference type="KEGG" id="acry:AC20117_01185"/>
<dbReference type="InterPro" id="IPR011991">
    <property type="entry name" value="ArsR-like_HTH"/>
</dbReference>
<dbReference type="STRING" id="37928.SAMN04489742_3260"/>
<proteinExistence type="predicted"/>
<accession>A0A1H1F538</accession>
<organism evidence="1 2">
    <name type="scientific">Crystallibacter crystallopoietes</name>
    <dbReference type="NCBI Taxonomy" id="37928"/>
    <lineage>
        <taxon>Bacteria</taxon>
        <taxon>Bacillati</taxon>
        <taxon>Actinomycetota</taxon>
        <taxon>Actinomycetes</taxon>
        <taxon>Micrococcales</taxon>
        <taxon>Micrococcaceae</taxon>
        <taxon>Crystallibacter</taxon>
    </lineage>
</organism>
<protein>
    <submittedName>
        <fullName evidence="1">Predicted transcriptional regulator, ArsR family</fullName>
    </submittedName>
</protein>
<dbReference type="CDD" id="cd00090">
    <property type="entry name" value="HTH_ARSR"/>
    <property type="match status" value="1"/>
</dbReference>
<gene>
    <name evidence="1" type="ORF">SAMN04489742_3260</name>
</gene>
<dbReference type="SUPFAM" id="SSF46785">
    <property type="entry name" value="Winged helix' DNA-binding domain"/>
    <property type="match status" value="1"/>
</dbReference>
<dbReference type="InterPro" id="IPR036388">
    <property type="entry name" value="WH-like_DNA-bd_sf"/>
</dbReference>
<sequence length="223" mass="23841">MKARTESDSVSAVAALADSSRRGVYEYILEADGPVSRDDVAGALGMVRGTAAFHLDRLAREELLTVSYRRLTGRSGPGSGRPTKLYAPAVREVSVSLPQRHYDLAAELLAAAVENSHRTGTPVEESLRRVAAEAGNSIGKDADSLEQALEKYGFKPETEEDGSIVLQNCPFHRLSQRHTATICGLNLDLLSAVTGKTGPEGCTAVLDPAPGRCCVRILPPDRD</sequence>
<dbReference type="RefSeq" id="WP_074701355.1">
    <property type="nucleotide sequence ID" value="NZ_CP018863.1"/>
</dbReference>
<dbReference type="OrthoDB" id="3399802at2"/>
<dbReference type="InterPro" id="IPR036390">
    <property type="entry name" value="WH_DNA-bd_sf"/>
</dbReference>
<name>A0A1H1F538_9MICC</name>
<reference evidence="1 2" key="1">
    <citation type="submission" date="2016-10" db="EMBL/GenBank/DDBJ databases">
        <authorList>
            <person name="de Groot N.N."/>
        </authorList>
    </citation>
    <scope>NUCLEOTIDE SEQUENCE [LARGE SCALE GENOMIC DNA]</scope>
    <source>
        <strain evidence="1 2">DSM 20117</strain>
    </source>
</reference>
<evidence type="ECO:0000313" key="2">
    <source>
        <dbReference type="Proteomes" id="UP000181917"/>
    </source>
</evidence>